<dbReference type="Proteomes" id="UP000002668">
    <property type="component" value="Genome"/>
</dbReference>
<dbReference type="eggNOG" id="ENOG502RZJU">
    <property type="taxonomic scope" value="Eukaryota"/>
</dbReference>
<evidence type="ECO:0000313" key="1">
    <source>
        <dbReference type="EMBL" id="CBX94486.1"/>
    </source>
</evidence>
<accession>E4ZT55</accession>
<evidence type="ECO:0000313" key="2">
    <source>
        <dbReference type="Proteomes" id="UP000002668"/>
    </source>
</evidence>
<dbReference type="OMA" id="GWNCVSW"/>
<reference evidence="2" key="1">
    <citation type="journal article" date="2011" name="Nat. Commun.">
        <title>Effector diversification within compartments of the Leptosphaeria maculans genome affected by Repeat-Induced Point mutations.</title>
        <authorList>
            <person name="Rouxel T."/>
            <person name="Grandaubert J."/>
            <person name="Hane J.K."/>
            <person name="Hoede C."/>
            <person name="van de Wouw A.P."/>
            <person name="Couloux A."/>
            <person name="Dominguez V."/>
            <person name="Anthouard V."/>
            <person name="Bally P."/>
            <person name="Bourras S."/>
            <person name="Cozijnsen A.J."/>
            <person name="Ciuffetti L.M."/>
            <person name="Degrave A."/>
            <person name="Dilmaghani A."/>
            <person name="Duret L."/>
            <person name="Fudal I."/>
            <person name="Goodwin S.B."/>
            <person name="Gout L."/>
            <person name="Glaser N."/>
            <person name="Linglin J."/>
            <person name="Kema G.H.J."/>
            <person name="Lapalu N."/>
            <person name="Lawrence C.B."/>
            <person name="May K."/>
            <person name="Meyer M."/>
            <person name="Ollivier B."/>
            <person name="Poulain J."/>
            <person name="Schoch C.L."/>
            <person name="Simon A."/>
            <person name="Spatafora J.W."/>
            <person name="Stachowiak A."/>
            <person name="Turgeon B.G."/>
            <person name="Tyler B.M."/>
            <person name="Vincent D."/>
            <person name="Weissenbach J."/>
            <person name="Amselem J."/>
            <person name="Quesneville H."/>
            <person name="Oliver R.P."/>
            <person name="Wincker P."/>
            <person name="Balesdent M.-H."/>
            <person name="Howlett B.J."/>
        </authorList>
    </citation>
    <scope>NUCLEOTIDE SEQUENCE [LARGE SCALE GENOMIC DNA]</scope>
    <source>
        <strain evidence="2">JN3 / isolate v23.1.3 / race Av1-4-5-6-7-8</strain>
    </source>
</reference>
<dbReference type="Pfam" id="PF21858">
    <property type="entry name" value="DUF6914"/>
    <property type="match status" value="1"/>
</dbReference>
<dbReference type="OrthoDB" id="2679825at2759"/>
<protein>
    <submittedName>
        <fullName evidence="1">Uncharacterized protein</fullName>
    </submittedName>
</protein>
<sequence length="179" mass="20395">MPSDKDRLYVALYVRGGAPKMPGKEDTYHWALLVGPKNEVANGKGMRYHAKERIVGSNASEWYFEEREIGLGQTLMVLIRVMIAKVEDRDRIISIIRNTPIRQGVAGWNCVGWLQEALQRLEADGKALGTGVTDWAKIRNAAMEYCQRKKAEHRFDGQGIFDMIKVATYDLIERKEKIP</sequence>
<dbReference type="HOGENOM" id="CLU_095770_2_0_1"/>
<dbReference type="AlphaFoldDB" id="E4ZT55"/>
<dbReference type="InParanoid" id="E4ZT55"/>
<dbReference type="InterPro" id="IPR054208">
    <property type="entry name" value="DUF6914"/>
</dbReference>
<organism evidence="2">
    <name type="scientific">Leptosphaeria maculans (strain JN3 / isolate v23.1.3 / race Av1-4-5-6-7-8)</name>
    <name type="common">Blackleg fungus</name>
    <name type="synonym">Phoma lingam</name>
    <dbReference type="NCBI Taxonomy" id="985895"/>
    <lineage>
        <taxon>Eukaryota</taxon>
        <taxon>Fungi</taxon>
        <taxon>Dikarya</taxon>
        <taxon>Ascomycota</taxon>
        <taxon>Pezizomycotina</taxon>
        <taxon>Dothideomycetes</taxon>
        <taxon>Pleosporomycetidae</taxon>
        <taxon>Pleosporales</taxon>
        <taxon>Pleosporineae</taxon>
        <taxon>Leptosphaeriaceae</taxon>
        <taxon>Plenodomus</taxon>
        <taxon>Plenodomus lingam/Leptosphaeria maculans species complex</taxon>
    </lineage>
</organism>
<dbReference type="EMBL" id="FP929123">
    <property type="protein sequence ID" value="CBX94486.1"/>
    <property type="molecule type" value="Genomic_DNA"/>
</dbReference>
<name>E4ZT55_LEPMJ</name>
<gene>
    <name evidence="1" type="ORF">LEMA_P119770.1</name>
</gene>
<proteinExistence type="predicted"/>
<keyword evidence="2" id="KW-1185">Reference proteome</keyword>
<dbReference type="VEuPathDB" id="FungiDB:LEMA_P119770.1"/>
<dbReference type="GeneID" id="13291072"/>